<name>A0A1Q8S5P8_9PEZI</name>
<dbReference type="Pfam" id="PF00657">
    <property type="entry name" value="Lipase_GDSL"/>
    <property type="match status" value="1"/>
</dbReference>
<organism evidence="3 4">
    <name type="scientific">Colletotrichum chlorophyti</name>
    <dbReference type="NCBI Taxonomy" id="708187"/>
    <lineage>
        <taxon>Eukaryota</taxon>
        <taxon>Fungi</taxon>
        <taxon>Dikarya</taxon>
        <taxon>Ascomycota</taxon>
        <taxon>Pezizomycotina</taxon>
        <taxon>Sordariomycetes</taxon>
        <taxon>Hypocreomycetidae</taxon>
        <taxon>Glomerellales</taxon>
        <taxon>Glomerellaceae</taxon>
        <taxon>Colletotrichum</taxon>
    </lineage>
</organism>
<evidence type="ECO:0000313" key="3">
    <source>
        <dbReference type="EMBL" id="OLN96765.1"/>
    </source>
</evidence>
<dbReference type="PROSITE" id="PS50853">
    <property type="entry name" value="FN3"/>
    <property type="match status" value="1"/>
</dbReference>
<dbReference type="InterPro" id="IPR051532">
    <property type="entry name" value="Ester_Hydrolysis_Enzymes"/>
</dbReference>
<dbReference type="Gene3D" id="2.60.40.10">
    <property type="entry name" value="Immunoglobulins"/>
    <property type="match status" value="1"/>
</dbReference>
<dbReference type="EMBL" id="MPGH01000014">
    <property type="protein sequence ID" value="OLN96765.1"/>
    <property type="molecule type" value="Genomic_DNA"/>
</dbReference>
<dbReference type="InterPro" id="IPR003961">
    <property type="entry name" value="FN3_dom"/>
</dbReference>
<keyword evidence="4" id="KW-1185">Reference proteome</keyword>
<dbReference type="OrthoDB" id="2119228at2759"/>
<comment type="caution">
    <text evidence="3">The sequence shown here is derived from an EMBL/GenBank/DDBJ whole genome shotgun (WGS) entry which is preliminary data.</text>
</comment>
<dbReference type="CDD" id="cd01833">
    <property type="entry name" value="XynB_like"/>
    <property type="match status" value="1"/>
</dbReference>
<dbReference type="InterPro" id="IPR001087">
    <property type="entry name" value="GDSL"/>
</dbReference>
<evidence type="ECO:0000259" key="2">
    <source>
        <dbReference type="PROSITE" id="PS50853"/>
    </source>
</evidence>
<gene>
    <name evidence="3" type="ORF">CCHL11_02440</name>
</gene>
<dbReference type="GO" id="GO:0004622">
    <property type="term" value="F:phosphatidylcholine lysophospholipase activity"/>
    <property type="evidence" value="ECO:0007669"/>
    <property type="project" value="TreeGrafter"/>
</dbReference>
<dbReference type="PANTHER" id="PTHR30383:SF19">
    <property type="entry name" value="FIBRONECTIN TYPE-III DOMAIN-CONTAINING PROTEIN"/>
    <property type="match status" value="1"/>
</dbReference>
<dbReference type="InterPro" id="IPR036116">
    <property type="entry name" value="FN3_sf"/>
</dbReference>
<dbReference type="PANTHER" id="PTHR30383">
    <property type="entry name" value="THIOESTERASE 1/PROTEASE 1/LYSOPHOSPHOLIPASE L1"/>
    <property type="match status" value="1"/>
</dbReference>
<evidence type="ECO:0000313" key="4">
    <source>
        <dbReference type="Proteomes" id="UP000186583"/>
    </source>
</evidence>
<dbReference type="STRING" id="708187.A0A1Q8S5P8"/>
<feature type="region of interest" description="Disordered" evidence="1">
    <location>
        <begin position="50"/>
        <end position="79"/>
    </location>
</feature>
<dbReference type="Gene3D" id="3.40.50.1110">
    <property type="entry name" value="SGNH hydrolase"/>
    <property type="match status" value="1"/>
</dbReference>
<reference evidence="3 4" key="1">
    <citation type="submission" date="2016-11" db="EMBL/GenBank/DDBJ databases">
        <title>Draft Genome Assembly of Colletotrichum chlorophyti a pathogen of herbaceous plants.</title>
        <authorList>
            <person name="Gan P."/>
            <person name="Narusaka M."/>
            <person name="Tsushima A."/>
            <person name="Narusaka Y."/>
            <person name="Takano Y."/>
            <person name="Shirasu K."/>
        </authorList>
    </citation>
    <scope>NUCLEOTIDE SEQUENCE [LARGE SCALE GENOMIC DNA]</scope>
    <source>
        <strain evidence="3 4">NTL11</strain>
    </source>
</reference>
<sequence>MSLTKKPHQALKLMAIGDSMTQGREGDFTWRYRLWQWLKEEHVDFQFVGPYRGTKTPEKPHPPRPPPLKGDGQSDDDTLIDLGGYAADVDFDSCHFAVWGRQAVQCKDVVRTEVAHFDPDLILVMIGINDMIWGVGGPEDTVTALKELIDNARDANPNINVAVANVPQPTPDSSNEKLHPIIERFNRLFETSMSDWTTVASPVELVDVGRCYDCIHGSYDGVHPNALGEYQIARAFSKTLVSSFEIGRNERKIPNEIPVRSTPVPAHIVAKPASYGITVTWDAIYGALGYDIRCRNEDELEWSECQSYVEPNRFDLAQARYGSKHWFQVRTNNGDSLKSDWSAVVSAIAHPKTASAPANIFVKPGTESTEVQWEELPGQLGID</sequence>
<evidence type="ECO:0000256" key="1">
    <source>
        <dbReference type="SAM" id="MobiDB-lite"/>
    </source>
</evidence>
<accession>A0A1Q8S5P8</accession>
<proteinExistence type="predicted"/>
<dbReference type="CDD" id="cd00063">
    <property type="entry name" value="FN3"/>
    <property type="match status" value="1"/>
</dbReference>
<feature type="domain" description="Fibronectin type-III" evidence="2">
    <location>
        <begin position="262"/>
        <end position="352"/>
    </location>
</feature>
<dbReference type="SUPFAM" id="SSF52266">
    <property type="entry name" value="SGNH hydrolase"/>
    <property type="match status" value="1"/>
</dbReference>
<dbReference type="SUPFAM" id="SSF49265">
    <property type="entry name" value="Fibronectin type III"/>
    <property type="match status" value="1"/>
</dbReference>
<dbReference type="InterPro" id="IPR036514">
    <property type="entry name" value="SGNH_hydro_sf"/>
</dbReference>
<dbReference type="AlphaFoldDB" id="A0A1Q8S5P8"/>
<dbReference type="Proteomes" id="UP000186583">
    <property type="component" value="Unassembled WGS sequence"/>
</dbReference>
<protein>
    <recommendedName>
        <fullName evidence="2">Fibronectin type-III domain-containing protein</fullName>
    </recommendedName>
</protein>
<dbReference type="InterPro" id="IPR013783">
    <property type="entry name" value="Ig-like_fold"/>
</dbReference>